<evidence type="ECO:0000313" key="2">
    <source>
        <dbReference type="EMBL" id="RCK68352.1"/>
    </source>
</evidence>
<dbReference type="AlphaFoldDB" id="A0A367YTJ8"/>
<dbReference type="EMBL" id="QOUI01000012">
    <property type="protein sequence ID" value="RCK68352.1"/>
    <property type="molecule type" value="Genomic_DNA"/>
</dbReference>
<accession>A0A367YTJ8</accession>
<sequence>MTTHRHRLLGATALALSGALLLAGCNSGQQDTAAEVDTEAPVTISVSNKPTAESPEELASFERRLEQFTTEHPNITVEAEETEFEPDTFQALLAGGQLPTVFLVPFTEMQGLIARQQVADVTDYLGPHEVLQSINPSVNEVVKGDDGGTYGVPTNAYSMGLIYNRALFEQAGLDPDAPPTDWEGVREAARAIEEGTDAQGFATMTTENGGGWVLTTTSYGFGGLMQSEDGTQATVDNEATKEVLQTYREMRFTDDTFGDNFLMNYDDINNAFAAGQIGMYVQGADQYSTMVTTKGMDPEHFGVGPLPQTEDGLGTLGGGTVAIVNPTATPEEITAAMAWIDHYYFQRYSDEEVARADAEASVADGLSVGVPALPLLDQEADDRYLGWIEDQINVPRENYTAYLESTRTLPLVPEPPVKAQELYATLDPVVQAVLTREDADIDALLAEAQSTVQSAIELG</sequence>
<dbReference type="Proteomes" id="UP000252770">
    <property type="component" value="Unassembled WGS sequence"/>
</dbReference>
<gene>
    <name evidence="2" type="ORF">DT076_17085</name>
</gene>
<evidence type="ECO:0000313" key="3">
    <source>
        <dbReference type="Proteomes" id="UP000252770"/>
    </source>
</evidence>
<dbReference type="InterPro" id="IPR050490">
    <property type="entry name" value="Bact_solute-bd_prot1"/>
</dbReference>
<dbReference type="InterPro" id="IPR006059">
    <property type="entry name" value="SBP"/>
</dbReference>
<dbReference type="Gene3D" id="3.40.190.10">
    <property type="entry name" value="Periplasmic binding protein-like II"/>
    <property type="match status" value="1"/>
</dbReference>
<protein>
    <submittedName>
        <fullName evidence="2">Extracellular solute-binding protein</fullName>
    </submittedName>
</protein>
<dbReference type="Pfam" id="PF01547">
    <property type="entry name" value="SBP_bac_1"/>
    <property type="match status" value="1"/>
</dbReference>
<proteinExistence type="predicted"/>
<keyword evidence="1" id="KW-0732">Signal</keyword>
<dbReference type="RefSeq" id="WP_114127913.1">
    <property type="nucleotide sequence ID" value="NZ_QOUI01000012.1"/>
</dbReference>
<name>A0A367YTJ8_9ACTN</name>
<keyword evidence="3" id="KW-1185">Reference proteome</keyword>
<dbReference type="PANTHER" id="PTHR43649">
    <property type="entry name" value="ARABINOSE-BINDING PROTEIN-RELATED"/>
    <property type="match status" value="1"/>
</dbReference>
<evidence type="ECO:0000256" key="1">
    <source>
        <dbReference type="SAM" id="SignalP"/>
    </source>
</evidence>
<feature type="signal peptide" evidence="1">
    <location>
        <begin position="1"/>
        <end position="23"/>
    </location>
</feature>
<dbReference type="SUPFAM" id="SSF53850">
    <property type="entry name" value="Periplasmic binding protein-like II"/>
    <property type="match status" value="1"/>
</dbReference>
<dbReference type="PROSITE" id="PS51257">
    <property type="entry name" value="PROKAR_LIPOPROTEIN"/>
    <property type="match status" value="1"/>
</dbReference>
<dbReference type="PANTHER" id="PTHR43649:SF16">
    <property type="entry name" value="SUGAR-BINDING LIPOPROTEIN"/>
    <property type="match status" value="1"/>
</dbReference>
<organism evidence="2 3">
    <name type="scientific">Desertihabitans brevis</name>
    <dbReference type="NCBI Taxonomy" id="2268447"/>
    <lineage>
        <taxon>Bacteria</taxon>
        <taxon>Bacillati</taxon>
        <taxon>Actinomycetota</taxon>
        <taxon>Actinomycetes</taxon>
        <taxon>Propionibacteriales</taxon>
        <taxon>Propionibacteriaceae</taxon>
        <taxon>Desertihabitans</taxon>
    </lineage>
</organism>
<feature type="chain" id="PRO_5039473736" evidence="1">
    <location>
        <begin position="24"/>
        <end position="459"/>
    </location>
</feature>
<reference evidence="2 3" key="1">
    <citation type="submission" date="2018-07" db="EMBL/GenBank/DDBJ databases">
        <title>Desertimonas flava gen. nov. sp. nov.</title>
        <authorList>
            <person name="Liu S."/>
        </authorList>
    </citation>
    <scope>NUCLEOTIDE SEQUENCE [LARGE SCALE GENOMIC DNA]</scope>
    <source>
        <strain evidence="2 3">16Sb5-5</strain>
    </source>
</reference>
<comment type="caution">
    <text evidence="2">The sequence shown here is derived from an EMBL/GenBank/DDBJ whole genome shotgun (WGS) entry which is preliminary data.</text>
</comment>